<proteinExistence type="predicted"/>
<organism evidence="1 2">
    <name type="scientific">Allorhodopirellula solitaria</name>
    <dbReference type="NCBI Taxonomy" id="2527987"/>
    <lineage>
        <taxon>Bacteria</taxon>
        <taxon>Pseudomonadati</taxon>
        <taxon>Planctomycetota</taxon>
        <taxon>Planctomycetia</taxon>
        <taxon>Pirellulales</taxon>
        <taxon>Pirellulaceae</taxon>
        <taxon>Allorhodopirellula</taxon>
    </lineage>
</organism>
<name>A0A5C5WM24_9BACT</name>
<sequence>MTVELPIGSIATFELINPENNYRYECRWRWLDNDHHR</sequence>
<protein>
    <submittedName>
        <fullName evidence="1">Uncharacterized protein</fullName>
    </submittedName>
</protein>
<dbReference type="AlphaFoldDB" id="A0A5C5WM24"/>
<keyword evidence="2" id="KW-1185">Reference proteome</keyword>
<evidence type="ECO:0000313" key="2">
    <source>
        <dbReference type="Proteomes" id="UP000318053"/>
    </source>
</evidence>
<reference evidence="1 2" key="1">
    <citation type="submission" date="2019-02" db="EMBL/GenBank/DDBJ databases">
        <title>Deep-cultivation of Planctomycetes and their phenomic and genomic characterization uncovers novel biology.</title>
        <authorList>
            <person name="Wiegand S."/>
            <person name="Jogler M."/>
            <person name="Boedeker C."/>
            <person name="Pinto D."/>
            <person name="Vollmers J."/>
            <person name="Rivas-Marin E."/>
            <person name="Kohn T."/>
            <person name="Peeters S.H."/>
            <person name="Heuer A."/>
            <person name="Rast P."/>
            <person name="Oberbeckmann S."/>
            <person name="Bunk B."/>
            <person name="Jeske O."/>
            <person name="Meyerdierks A."/>
            <person name="Storesund J.E."/>
            <person name="Kallscheuer N."/>
            <person name="Luecker S."/>
            <person name="Lage O.M."/>
            <person name="Pohl T."/>
            <person name="Merkel B.J."/>
            <person name="Hornburger P."/>
            <person name="Mueller R.-W."/>
            <person name="Bruemmer F."/>
            <person name="Labrenz M."/>
            <person name="Spormann A.M."/>
            <person name="Op Den Camp H."/>
            <person name="Overmann J."/>
            <person name="Amann R."/>
            <person name="Jetten M.S.M."/>
            <person name="Mascher T."/>
            <person name="Medema M.H."/>
            <person name="Devos D.P."/>
            <person name="Kaster A.-K."/>
            <person name="Ovreas L."/>
            <person name="Rohde M."/>
            <person name="Galperin M.Y."/>
            <person name="Jogler C."/>
        </authorList>
    </citation>
    <scope>NUCLEOTIDE SEQUENCE [LARGE SCALE GENOMIC DNA]</scope>
    <source>
        <strain evidence="1 2">CA85</strain>
    </source>
</reference>
<evidence type="ECO:0000313" key="1">
    <source>
        <dbReference type="EMBL" id="TWT51660.1"/>
    </source>
</evidence>
<dbReference type="EMBL" id="SJPK01000045">
    <property type="protein sequence ID" value="TWT51660.1"/>
    <property type="molecule type" value="Genomic_DNA"/>
</dbReference>
<comment type="caution">
    <text evidence="1">The sequence shown here is derived from an EMBL/GenBank/DDBJ whole genome shotgun (WGS) entry which is preliminary data.</text>
</comment>
<gene>
    <name evidence="1" type="ORF">CA85_52300</name>
</gene>
<dbReference type="Proteomes" id="UP000318053">
    <property type="component" value="Unassembled WGS sequence"/>
</dbReference>
<accession>A0A5C5WM24</accession>